<evidence type="ECO:0000313" key="1">
    <source>
        <dbReference type="EMBL" id="RID77072.1"/>
    </source>
</evidence>
<organism evidence="1 2">
    <name type="scientific">Brassica campestris</name>
    <name type="common">Field mustard</name>
    <dbReference type="NCBI Taxonomy" id="3711"/>
    <lineage>
        <taxon>Eukaryota</taxon>
        <taxon>Viridiplantae</taxon>
        <taxon>Streptophyta</taxon>
        <taxon>Embryophyta</taxon>
        <taxon>Tracheophyta</taxon>
        <taxon>Spermatophyta</taxon>
        <taxon>Magnoliopsida</taxon>
        <taxon>eudicotyledons</taxon>
        <taxon>Gunneridae</taxon>
        <taxon>Pentapetalae</taxon>
        <taxon>rosids</taxon>
        <taxon>malvids</taxon>
        <taxon>Brassicales</taxon>
        <taxon>Brassicaceae</taxon>
        <taxon>Brassiceae</taxon>
        <taxon>Brassica</taxon>
    </lineage>
</organism>
<gene>
    <name evidence="1" type="ORF">BRARA_A00010</name>
</gene>
<accession>A0A398AGX4</accession>
<evidence type="ECO:0000313" key="2">
    <source>
        <dbReference type="Proteomes" id="UP000264353"/>
    </source>
</evidence>
<dbReference type="EMBL" id="CM010628">
    <property type="protein sequence ID" value="RID77072.1"/>
    <property type="molecule type" value="Genomic_DNA"/>
</dbReference>
<reference evidence="1 2" key="1">
    <citation type="submission" date="2018-06" db="EMBL/GenBank/DDBJ databases">
        <title>WGS assembly of Brassica rapa FPsc.</title>
        <authorList>
            <person name="Bowman J."/>
            <person name="Kohchi T."/>
            <person name="Yamato K."/>
            <person name="Jenkins J."/>
            <person name="Shu S."/>
            <person name="Ishizaki K."/>
            <person name="Yamaoka S."/>
            <person name="Nishihama R."/>
            <person name="Nakamura Y."/>
            <person name="Berger F."/>
            <person name="Adam C."/>
            <person name="Aki S."/>
            <person name="Althoff F."/>
            <person name="Araki T."/>
            <person name="Arteaga-Vazquez M."/>
            <person name="Balasubrmanian S."/>
            <person name="Bauer D."/>
            <person name="Boehm C."/>
            <person name="Briginshaw L."/>
            <person name="Caballero-Perez J."/>
            <person name="Catarino B."/>
            <person name="Chen F."/>
            <person name="Chiyoda S."/>
            <person name="Chovatia M."/>
            <person name="Davies K."/>
            <person name="Delmans M."/>
            <person name="Demura T."/>
            <person name="Dierschke T."/>
            <person name="Dolan L."/>
            <person name="Dorantes-Acosta A."/>
            <person name="Eklund D."/>
            <person name="Florent S."/>
            <person name="Flores-Sandoval E."/>
            <person name="Fujiyama A."/>
            <person name="Fukuzawa H."/>
            <person name="Galik B."/>
            <person name="Grimanelli D."/>
            <person name="Grimwood J."/>
            <person name="Grossniklaus U."/>
            <person name="Hamada T."/>
            <person name="Haseloff J."/>
            <person name="Hetherington A."/>
            <person name="Higo A."/>
            <person name="Hirakawa Y."/>
            <person name="Hundley H."/>
            <person name="Ikeda Y."/>
            <person name="Inoue K."/>
            <person name="Inoue S."/>
            <person name="Ishida S."/>
            <person name="Jia Q."/>
            <person name="Kakita M."/>
            <person name="Kanazawa T."/>
            <person name="Kawai Y."/>
            <person name="Kawashima T."/>
            <person name="Kennedy M."/>
            <person name="Kinose K."/>
            <person name="Kinoshita T."/>
            <person name="Kohara Y."/>
            <person name="Koide E."/>
            <person name="Komatsu K."/>
            <person name="Kopischke S."/>
            <person name="Kubo M."/>
            <person name="Kyozuka J."/>
            <person name="Lagercrantz U."/>
            <person name="Lin S."/>
            <person name="Lindquist E."/>
            <person name="Lipzen A."/>
            <person name="Lu C."/>
            <person name="Luna E."/>
            <person name="Martienssen R."/>
            <person name="Minamino N."/>
            <person name="Mizutani M."/>
            <person name="Mizutani M."/>
            <person name="Mochizuki N."/>
            <person name="Monte I."/>
            <person name="Mosher R."/>
            <person name="Nagasaki H."/>
            <person name="Nakagami H."/>
            <person name="Naramoto S."/>
            <person name="Nishitani K."/>
            <person name="Ohtani M."/>
            <person name="Okamoto T."/>
            <person name="Okumura M."/>
            <person name="Phillips J."/>
            <person name="Pollak B."/>
            <person name="Reinders A."/>
            <person name="Roevekamp M."/>
            <person name="Sano R."/>
            <person name="Sawa S."/>
            <person name="Schmid M."/>
            <person name="Shirakawa M."/>
            <person name="Solano R."/>
            <person name="Spunde A."/>
            <person name="Suetsugu N."/>
            <person name="Sugano S."/>
            <person name="Sugiyama A."/>
            <person name="Sun R."/>
            <person name="Suzuki Y."/>
            <person name="Takenaka M."/>
            <person name="Takezawa D."/>
            <person name="Tomogane H."/>
            <person name="Tsuzuki M."/>
            <person name="Ueda T."/>
            <person name="Umeda M."/>
            <person name="Ward J."/>
            <person name="Watanabe Y."/>
            <person name="Yazaki K."/>
            <person name="Yokoyama R."/>
            <person name="Yoshitake Y."/>
            <person name="Yotsui I."/>
            <person name="Zachgo S."/>
            <person name="Schmutz J."/>
        </authorList>
    </citation>
    <scope>NUCLEOTIDE SEQUENCE [LARGE SCALE GENOMIC DNA]</scope>
    <source>
        <strain evidence="2">cv. B-3</strain>
    </source>
</reference>
<proteinExistence type="predicted"/>
<dbReference type="AlphaFoldDB" id="A0A398AGX4"/>
<protein>
    <submittedName>
        <fullName evidence="1">Uncharacterized protein</fullName>
    </submittedName>
</protein>
<sequence>MFQRERCLWFYEVHPGTSLALGTSSGSRVSTNSKGKGECLKESRGGFGLWTSYPGDLDSVELPQVVRTSNAG</sequence>
<dbReference type="Proteomes" id="UP000264353">
    <property type="component" value="Chromosome A1"/>
</dbReference>
<name>A0A398AGX4_BRACM</name>